<protein>
    <submittedName>
        <fullName evidence="2">Uncharacterized protein</fullName>
    </submittedName>
</protein>
<evidence type="ECO:0000313" key="2">
    <source>
        <dbReference type="EMBL" id="MBX39303.1"/>
    </source>
</evidence>
<reference evidence="2" key="1">
    <citation type="submission" date="2018-02" db="EMBL/GenBank/DDBJ databases">
        <title>Rhizophora mucronata_Transcriptome.</title>
        <authorList>
            <person name="Meera S.P."/>
            <person name="Sreeshan A."/>
            <person name="Augustine A."/>
        </authorList>
    </citation>
    <scope>NUCLEOTIDE SEQUENCE</scope>
    <source>
        <tissue evidence="2">Leaf</tissue>
    </source>
</reference>
<dbReference type="EMBL" id="GGEC01058819">
    <property type="protein sequence ID" value="MBX39303.1"/>
    <property type="molecule type" value="Transcribed_RNA"/>
</dbReference>
<proteinExistence type="predicted"/>
<accession>A0A2P2NA00</accession>
<sequence length="53" mass="6058">MISSPPPLPTSIHVDIWSIGRNLQCLLLFRAFLLFLIHVLRILRTMDGLGWSV</sequence>
<feature type="transmembrane region" description="Helical" evidence="1">
    <location>
        <begin position="25"/>
        <end position="43"/>
    </location>
</feature>
<keyword evidence="1" id="KW-0812">Transmembrane</keyword>
<keyword evidence="1" id="KW-1133">Transmembrane helix</keyword>
<organism evidence="2">
    <name type="scientific">Rhizophora mucronata</name>
    <name type="common">Asiatic mangrove</name>
    <dbReference type="NCBI Taxonomy" id="61149"/>
    <lineage>
        <taxon>Eukaryota</taxon>
        <taxon>Viridiplantae</taxon>
        <taxon>Streptophyta</taxon>
        <taxon>Embryophyta</taxon>
        <taxon>Tracheophyta</taxon>
        <taxon>Spermatophyta</taxon>
        <taxon>Magnoliopsida</taxon>
        <taxon>eudicotyledons</taxon>
        <taxon>Gunneridae</taxon>
        <taxon>Pentapetalae</taxon>
        <taxon>rosids</taxon>
        <taxon>fabids</taxon>
        <taxon>Malpighiales</taxon>
        <taxon>Rhizophoraceae</taxon>
        <taxon>Rhizophora</taxon>
    </lineage>
</organism>
<dbReference type="AlphaFoldDB" id="A0A2P2NA00"/>
<evidence type="ECO:0000256" key="1">
    <source>
        <dbReference type="SAM" id="Phobius"/>
    </source>
</evidence>
<keyword evidence="1" id="KW-0472">Membrane</keyword>
<name>A0A2P2NA00_RHIMU</name>